<protein>
    <submittedName>
        <fullName evidence="1">Sialidase</fullName>
    </submittedName>
</protein>
<gene>
    <name evidence="1" type="ORF">rsdtw13_30960</name>
</gene>
<organism evidence="1 2">
    <name type="scientific">Inconstantimicrobium mannanitabidum</name>
    <dbReference type="NCBI Taxonomy" id="1604901"/>
    <lineage>
        <taxon>Bacteria</taxon>
        <taxon>Bacillati</taxon>
        <taxon>Bacillota</taxon>
        <taxon>Clostridia</taxon>
        <taxon>Eubacteriales</taxon>
        <taxon>Clostridiaceae</taxon>
        <taxon>Inconstantimicrobium</taxon>
    </lineage>
</organism>
<evidence type="ECO:0000313" key="1">
    <source>
        <dbReference type="EMBL" id="GKX67838.1"/>
    </source>
</evidence>
<sequence>MNKKVLSLFTAVLFSSSFALNLTTSYVKTAKAATNSNVASNQTVATTAYNWNNAKIVGGGFIPGIIYNAKEKDLKYIRTDMGGAYRWDKINNKWIPLTDWVGFDDWNSLGCESLATDPVNPDRVYIAAGTYTNDWTTQNGKILRSSDRGKTWQSTTLPIKLGGNMPGRSMGERLVIDPNNNNILYLGTRSGNGLWKSTDAGVTWSKVTSFSAVGNYADDYFKDQIGVAWVVFDPTSAKGTSGSQTIYVGVADTNNTIYKSTDGGSTWAPVEGQPKAGYFPHHGVLASNGMLYVTYSNTCGPYDGSKGDVWKCNTKTGDWTKISPVASTSEDDYYGYGGLAVDAQNPNTLVVTTLNSWWPDANIYRSTDGGATWTSLWSWNGYPTRTMRYTQDISVSPWLNWGTTPAFPEMNPKIGWMIGDIEINPFNSDEMLYGTGATLYGSDNLTNLDKGDKITISVKADGIEETAVNSLVSLPSGAHLLSGLGDVSGFKYDNDLTKVPSKMFSNPTFSTTSCIDYAESNPNYVVRVGVTDKKVQCFASSNDGGSNWNPGNSDISGSEGGGSVAVSADGNTVVWSPTGEKATVGYSKTNGNSWTSCIGIPAHARVYSDRVNSKKFYGFLNGVFYISTDGGTTFSKTSATGLPTTGTGDFKAVPGVEGDIWLTGGSDKEGVYGLWHSTDSGATFTKLTNVDKADVIGFGKAAPNKTNVALYTSAQIGGVRGIFRSDDYGANWIRINDDAHQYGCTNATITGDPRIFGRVYVGTNGRGIVYGDPVNSSEPTQPTQPTINDSTISPTTASFDLSKDKQTDIQISTTLNGNTLSSISSESTVLIQGTDYTVSNSTVTISKSYLAKQSVGSLNLIFKFSAGNNCTLAVTIKNSDVTPDPTPVQSSTLKLQTFNGTTTASSTKLDPMFRLTNTSTSDLDLSKVKIRYYYTVDSDVNQTFWCNWSSIGSTNVIGTFNKLSTTKTNSDSYLEITFSNSAGMLKAGSSIDIQTMLAKNNWSSYNQTNDYSFNSSSSFVDFTKCPVYYNDTLVYGVEP</sequence>
<accession>A0ACB5RFK2</accession>
<evidence type="ECO:0000313" key="2">
    <source>
        <dbReference type="Proteomes" id="UP001058074"/>
    </source>
</evidence>
<keyword evidence="2" id="KW-1185">Reference proteome</keyword>
<dbReference type="Proteomes" id="UP001058074">
    <property type="component" value="Unassembled WGS sequence"/>
</dbReference>
<proteinExistence type="predicted"/>
<dbReference type="EMBL" id="BROD01000001">
    <property type="protein sequence ID" value="GKX67838.1"/>
    <property type="molecule type" value="Genomic_DNA"/>
</dbReference>
<comment type="caution">
    <text evidence="1">The sequence shown here is derived from an EMBL/GenBank/DDBJ whole genome shotgun (WGS) entry which is preliminary data.</text>
</comment>
<reference evidence="1" key="1">
    <citation type="journal article" date="2025" name="Int. J. Syst. Evol. Microbiol.">
        <title>Inconstantimicrobium mannanitabidum sp. nov., a novel member of the family Clostridiaceae isolated from anoxic soil under the treatment of reductive soil disinfestation.</title>
        <authorList>
            <person name="Ueki A."/>
            <person name="Tonouchi A."/>
            <person name="Honma S."/>
            <person name="Kaku N."/>
            <person name="Ueki K."/>
        </authorList>
    </citation>
    <scope>NUCLEOTIDE SEQUENCE</scope>
    <source>
        <strain evidence="1">TW13</strain>
    </source>
</reference>
<name>A0ACB5RFK2_9CLOT</name>